<dbReference type="GO" id="GO:0097367">
    <property type="term" value="F:carbohydrate derivative binding"/>
    <property type="evidence" value="ECO:0007669"/>
    <property type="project" value="TreeGrafter"/>
</dbReference>
<sequence length="239" mass="27780">MFTLCQYQLIFFHYACFYDFFHSYSGPKNCVEVLKSGFRLSGWYTIYPDEGAPMSVLCDMDTDGGGWIVFQRRRDGSLDFYRDWDSYKSGFGSQLGEFWLGNENIHRLTAEGSFTLRVDLEDFDGTSKFATYRDFLIEDESKKYTLRYSSFIGGTAGDSLHVHKNQPFSTKDQKNENSDINCADTYRGGWWFEDCHYAHLNGEYLVGDQKVRSRGNIWHSFRGSSYSLKSSQMKIRPEI</sequence>
<proteinExistence type="predicted"/>
<dbReference type="Gene3D" id="3.90.215.10">
    <property type="entry name" value="Gamma Fibrinogen, chain A, domain 1"/>
    <property type="match status" value="1"/>
</dbReference>
<dbReference type="Pfam" id="PF00147">
    <property type="entry name" value="Fibrinogen_C"/>
    <property type="match status" value="1"/>
</dbReference>
<dbReference type="Ensembl" id="ENSLLET00000050973.1">
    <property type="protein sequence ID" value="ENSLLEP00000049059.1"/>
    <property type="gene ID" value="ENSLLEG00000030886.1"/>
</dbReference>
<evidence type="ECO:0000313" key="3">
    <source>
        <dbReference type="Ensembl" id="ENSLLEP00000049059.1"/>
    </source>
</evidence>
<dbReference type="CDD" id="cd00087">
    <property type="entry name" value="FReD"/>
    <property type="match status" value="1"/>
</dbReference>
<keyword evidence="4" id="KW-1185">Reference proteome</keyword>
<evidence type="ECO:0000313" key="4">
    <source>
        <dbReference type="Proteomes" id="UP000694569"/>
    </source>
</evidence>
<dbReference type="GO" id="GO:0005615">
    <property type="term" value="C:extracellular space"/>
    <property type="evidence" value="ECO:0007669"/>
    <property type="project" value="TreeGrafter"/>
</dbReference>
<feature type="domain" description="Fibrinogen C-terminal" evidence="2">
    <location>
        <begin position="21"/>
        <end position="239"/>
    </location>
</feature>
<dbReference type="InterPro" id="IPR020837">
    <property type="entry name" value="Fibrinogen_CS"/>
</dbReference>
<dbReference type="InterPro" id="IPR014716">
    <property type="entry name" value="Fibrinogen_a/b/g_C_1"/>
</dbReference>
<reference evidence="3" key="1">
    <citation type="submission" date="2025-08" db="UniProtKB">
        <authorList>
            <consortium name="Ensembl"/>
        </authorList>
    </citation>
    <scope>IDENTIFICATION</scope>
</reference>
<dbReference type="OrthoDB" id="7735550at2759"/>
<dbReference type="PANTHER" id="PTHR19143:SF464">
    <property type="entry name" value="FICOLIN-LIKE ISOFORM X1"/>
    <property type="match status" value="1"/>
</dbReference>
<accession>A0A8C5R8E8</accession>
<reference evidence="3" key="2">
    <citation type="submission" date="2025-09" db="UniProtKB">
        <authorList>
            <consortium name="Ensembl"/>
        </authorList>
    </citation>
    <scope>IDENTIFICATION</scope>
</reference>
<dbReference type="InterPro" id="IPR050373">
    <property type="entry name" value="Fibrinogen_C-term_domain"/>
</dbReference>
<evidence type="ECO:0000259" key="2">
    <source>
        <dbReference type="PROSITE" id="PS51406"/>
    </source>
</evidence>
<dbReference type="GO" id="GO:0005102">
    <property type="term" value="F:signaling receptor binding"/>
    <property type="evidence" value="ECO:0007669"/>
    <property type="project" value="TreeGrafter"/>
</dbReference>
<dbReference type="PROSITE" id="PS51406">
    <property type="entry name" value="FIBRINOGEN_C_2"/>
    <property type="match status" value="1"/>
</dbReference>
<dbReference type="SUPFAM" id="SSF56496">
    <property type="entry name" value="Fibrinogen C-terminal domain-like"/>
    <property type="match status" value="1"/>
</dbReference>
<dbReference type="GO" id="GO:0003823">
    <property type="term" value="F:antigen binding"/>
    <property type="evidence" value="ECO:0007669"/>
    <property type="project" value="TreeGrafter"/>
</dbReference>
<dbReference type="Proteomes" id="UP000694569">
    <property type="component" value="Unplaced"/>
</dbReference>
<keyword evidence="1" id="KW-1015">Disulfide bond</keyword>
<dbReference type="AlphaFoldDB" id="A0A8C5R8E8"/>
<name>A0A8C5R8E8_9ANUR</name>
<protein>
    <recommendedName>
        <fullName evidence="2">Fibrinogen C-terminal domain-containing protein</fullName>
    </recommendedName>
</protein>
<dbReference type="GO" id="GO:0001867">
    <property type="term" value="P:complement activation, lectin pathway"/>
    <property type="evidence" value="ECO:0007669"/>
    <property type="project" value="TreeGrafter"/>
</dbReference>
<dbReference type="InterPro" id="IPR002181">
    <property type="entry name" value="Fibrinogen_a/b/g_C_dom"/>
</dbReference>
<dbReference type="PROSITE" id="PS00514">
    <property type="entry name" value="FIBRINOGEN_C_1"/>
    <property type="match status" value="1"/>
</dbReference>
<dbReference type="GeneTree" id="ENSGT00940000157531"/>
<dbReference type="InterPro" id="IPR036056">
    <property type="entry name" value="Fibrinogen-like_C"/>
</dbReference>
<dbReference type="PANTHER" id="PTHR19143">
    <property type="entry name" value="FIBRINOGEN/TENASCIN/ANGIOPOEITIN"/>
    <property type="match status" value="1"/>
</dbReference>
<evidence type="ECO:0000256" key="1">
    <source>
        <dbReference type="ARBA" id="ARBA00023157"/>
    </source>
</evidence>
<dbReference type="SMART" id="SM00186">
    <property type="entry name" value="FBG"/>
    <property type="match status" value="1"/>
</dbReference>
<dbReference type="FunFam" id="3.90.215.10:FF:000001">
    <property type="entry name" value="Tenascin isoform 1"/>
    <property type="match status" value="1"/>
</dbReference>
<dbReference type="NCBIfam" id="NF040941">
    <property type="entry name" value="GGGWT_bact"/>
    <property type="match status" value="1"/>
</dbReference>
<organism evidence="3 4">
    <name type="scientific">Leptobrachium leishanense</name>
    <name type="common">Leishan spiny toad</name>
    <dbReference type="NCBI Taxonomy" id="445787"/>
    <lineage>
        <taxon>Eukaryota</taxon>
        <taxon>Metazoa</taxon>
        <taxon>Chordata</taxon>
        <taxon>Craniata</taxon>
        <taxon>Vertebrata</taxon>
        <taxon>Euteleostomi</taxon>
        <taxon>Amphibia</taxon>
        <taxon>Batrachia</taxon>
        <taxon>Anura</taxon>
        <taxon>Pelobatoidea</taxon>
        <taxon>Megophryidae</taxon>
        <taxon>Leptobrachium</taxon>
    </lineage>
</organism>